<dbReference type="EMBL" id="CP000800">
    <property type="protein sequence ID" value="ABV18915.1"/>
    <property type="molecule type" value="Genomic_DNA"/>
</dbReference>
<dbReference type="HOGENOM" id="CLU_3396261_0_0_6"/>
<protein>
    <submittedName>
        <fullName evidence="1">Uncharacterized protein</fullName>
    </submittedName>
</protein>
<name>A7ZRZ2_ECO24</name>
<keyword evidence="2" id="KW-1185">Reference proteome</keyword>
<organism evidence="1 2">
    <name type="scientific">Escherichia coli O139:H28 (strain E24377A / ETEC)</name>
    <dbReference type="NCBI Taxonomy" id="331111"/>
    <lineage>
        <taxon>Bacteria</taxon>
        <taxon>Pseudomonadati</taxon>
        <taxon>Pseudomonadota</taxon>
        <taxon>Gammaproteobacteria</taxon>
        <taxon>Enterobacterales</taxon>
        <taxon>Enterobacteriaceae</taxon>
        <taxon>Escherichia</taxon>
    </lineage>
</organism>
<dbReference type="Proteomes" id="UP000001122">
    <property type="component" value="Chromosome"/>
</dbReference>
<dbReference type="AlphaFoldDB" id="A7ZRZ2"/>
<evidence type="ECO:0000313" key="2">
    <source>
        <dbReference type="Proteomes" id="UP000001122"/>
    </source>
</evidence>
<sequence>MHVVHVGCGVNALSNLQNIYIQYVAMTAQAR</sequence>
<proteinExistence type="predicted"/>
<gene>
    <name evidence="1" type="ordered locus">EcE24377A_3576</name>
</gene>
<accession>A7ZRZ2</accession>
<reference evidence="2" key="1">
    <citation type="journal article" date="2008" name="J. Bacteriol.">
        <title>The pangenome structure of Escherichia coli: comparative genomic analysis of E. coli commensal and pathogenic isolates.</title>
        <authorList>
            <person name="Rasko D.A."/>
            <person name="Rosovitz M.J."/>
            <person name="Myers G.S."/>
            <person name="Mongodin E.F."/>
            <person name="Fricke W.F."/>
            <person name="Gajer P."/>
            <person name="Crabtree J."/>
            <person name="Sebaihia M."/>
            <person name="Thomson N.R."/>
            <person name="Chaudhuri R."/>
            <person name="Henderson I.R."/>
            <person name="Sperandio V."/>
            <person name="Ravel J."/>
        </authorList>
    </citation>
    <scope>NUCLEOTIDE SEQUENCE [LARGE SCALE GENOMIC DNA]</scope>
    <source>
        <strain evidence="2">E24377A / ETEC</strain>
    </source>
</reference>
<dbReference type="KEGG" id="ecw:EcE24377A_3576"/>
<evidence type="ECO:0000313" key="1">
    <source>
        <dbReference type="EMBL" id="ABV18915.1"/>
    </source>
</evidence>